<feature type="transmembrane region" description="Helical" evidence="2">
    <location>
        <begin position="240"/>
        <end position="267"/>
    </location>
</feature>
<feature type="compositionally biased region" description="Polar residues" evidence="1">
    <location>
        <begin position="149"/>
        <end position="159"/>
    </location>
</feature>
<gene>
    <name evidence="3" type="ORF">ElyMa_005077600</name>
</gene>
<feature type="transmembrane region" description="Helical" evidence="2">
    <location>
        <begin position="274"/>
        <end position="305"/>
    </location>
</feature>
<accession>A0AAV4JKZ1</accession>
<evidence type="ECO:0000256" key="1">
    <source>
        <dbReference type="SAM" id="MobiDB-lite"/>
    </source>
</evidence>
<evidence type="ECO:0000313" key="4">
    <source>
        <dbReference type="Proteomes" id="UP000762676"/>
    </source>
</evidence>
<dbReference type="EMBL" id="BMAT01010155">
    <property type="protein sequence ID" value="GFS21246.1"/>
    <property type="molecule type" value="Genomic_DNA"/>
</dbReference>
<feature type="transmembrane region" description="Helical" evidence="2">
    <location>
        <begin position="311"/>
        <end position="329"/>
    </location>
</feature>
<evidence type="ECO:0000313" key="3">
    <source>
        <dbReference type="EMBL" id="GFS21246.1"/>
    </source>
</evidence>
<name>A0AAV4JKZ1_9GAST</name>
<dbReference type="AlphaFoldDB" id="A0AAV4JKZ1"/>
<dbReference type="Proteomes" id="UP000762676">
    <property type="component" value="Unassembled WGS sequence"/>
</dbReference>
<protein>
    <submittedName>
        <fullName evidence="3">Coiled-coil domain-containing protein 60-like</fullName>
    </submittedName>
</protein>
<feature type="region of interest" description="Disordered" evidence="1">
    <location>
        <begin position="64"/>
        <end position="84"/>
    </location>
</feature>
<dbReference type="Pfam" id="PF15769">
    <property type="entry name" value="DUF4698"/>
    <property type="match status" value="1"/>
</dbReference>
<feature type="region of interest" description="Disordered" evidence="1">
    <location>
        <begin position="140"/>
        <end position="175"/>
    </location>
</feature>
<dbReference type="PANTHER" id="PTHR34754:SF1">
    <property type="entry name" value="COILED-COIL DOMAIN-CONTAINING PROTEIN 60"/>
    <property type="match status" value="1"/>
</dbReference>
<keyword evidence="2" id="KW-0472">Membrane</keyword>
<keyword evidence="2" id="KW-1133">Transmembrane helix</keyword>
<organism evidence="3 4">
    <name type="scientific">Elysia marginata</name>
    <dbReference type="NCBI Taxonomy" id="1093978"/>
    <lineage>
        <taxon>Eukaryota</taxon>
        <taxon>Metazoa</taxon>
        <taxon>Spiralia</taxon>
        <taxon>Lophotrochozoa</taxon>
        <taxon>Mollusca</taxon>
        <taxon>Gastropoda</taxon>
        <taxon>Heterobranchia</taxon>
        <taxon>Euthyneura</taxon>
        <taxon>Panpulmonata</taxon>
        <taxon>Sacoglossa</taxon>
        <taxon>Placobranchoidea</taxon>
        <taxon>Plakobranchidae</taxon>
        <taxon>Elysia</taxon>
    </lineage>
</organism>
<keyword evidence="4" id="KW-1185">Reference proteome</keyword>
<proteinExistence type="predicted"/>
<comment type="caution">
    <text evidence="3">The sequence shown here is derived from an EMBL/GenBank/DDBJ whole genome shotgun (WGS) entry which is preliminary data.</text>
</comment>
<evidence type="ECO:0000256" key="2">
    <source>
        <dbReference type="SAM" id="Phobius"/>
    </source>
</evidence>
<dbReference type="InterPro" id="IPR031526">
    <property type="entry name" value="DUF4698"/>
</dbReference>
<dbReference type="PANTHER" id="PTHR34754">
    <property type="entry name" value="COILED-COIL DOMAIN-CONTAINING PROTEIN 60"/>
    <property type="match status" value="1"/>
</dbReference>
<reference evidence="3 4" key="1">
    <citation type="journal article" date="2021" name="Elife">
        <title>Chloroplast acquisition without the gene transfer in kleptoplastic sea slugs, Plakobranchus ocellatus.</title>
        <authorList>
            <person name="Maeda T."/>
            <person name="Takahashi S."/>
            <person name="Yoshida T."/>
            <person name="Shimamura S."/>
            <person name="Takaki Y."/>
            <person name="Nagai Y."/>
            <person name="Toyoda A."/>
            <person name="Suzuki Y."/>
            <person name="Arimoto A."/>
            <person name="Ishii H."/>
            <person name="Satoh N."/>
            <person name="Nishiyama T."/>
            <person name="Hasebe M."/>
            <person name="Maruyama T."/>
            <person name="Minagawa J."/>
            <person name="Obokata J."/>
            <person name="Shigenobu S."/>
        </authorList>
    </citation>
    <scope>NUCLEOTIDE SEQUENCE [LARGE SCALE GENOMIC DNA]</scope>
</reference>
<sequence>MEVMVNLKDCQVHSIQGGNDSQRQVVVLGFNALNYKPYKGIGDPFYLDEKKLILHSLGQWDENQDWETSSSSEDDDENTSSAVAPKASMTAAKFVLRRTRKDLNTLNKEVVKGSYFGPSIQDGHSEVGATNEALSLADDGMRTPRSAHSKPSSAKSRLTSAGKKKGAAPRPFTPQHNCLTEVTEYNEEISREALFRQLCALNWILDAMNLEHGCTMAPISTSWSHFLPASVQVVPRPRSVVIVTTVAATVVTVLIVIVVVEVVLVVVAVAVAKAVVVVAVVVVVAEVVVVVAVVVVVVVVIVAIAVAVAKVAVAVAIVAVVVVVNNIAATQPYLTAPSNQRDAPDARVVTPDEEETLHKTAYVNVNVVDYRNYWYTLARLN</sequence>
<keyword evidence="2" id="KW-0812">Transmembrane</keyword>